<dbReference type="EMBL" id="CP053015">
    <property type="protein sequence ID" value="QJQ31759.1"/>
    <property type="molecule type" value="Genomic_DNA"/>
</dbReference>
<evidence type="ECO:0000256" key="3">
    <source>
        <dbReference type="ARBA" id="ARBA00022452"/>
    </source>
</evidence>
<keyword evidence="17" id="KW-0675">Receptor</keyword>
<accession>A0A6M4AUM3</accession>
<keyword evidence="4" id="KW-0410">Iron transport</keyword>
<comment type="similarity">
    <text evidence="11 12">Belongs to the TonB-dependent receptor family.</text>
</comment>
<dbReference type="InterPro" id="IPR006311">
    <property type="entry name" value="TAT_signal"/>
</dbReference>
<name>A0A6M4AUM3_9SPHN</name>
<keyword evidence="10 11" id="KW-0998">Cell outer membrane</keyword>
<evidence type="ECO:0000256" key="9">
    <source>
        <dbReference type="ARBA" id="ARBA00023136"/>
    </source>
</evidence>
<evidence type="ECO:0000256" key="2">
    <source>
        <dbReference type="ARBA" id="ARBA00022448"/>
    </source>
</evidence>
<keyword evidence="18" id="KW-1185">Reference proteome</keyword>
<dbReference type="PROSITE" id="PS51318">
    <property type="entry name" value="TAT"/>
    <property type="match status" value="1"/>
</dbReference>
<dbReference type="PROSITE" id="PS52016">
    <property type="entry name" value="TONB_DEPENDENT_REC_3"/>
    <property type="match status" value="1"/>
</dbReference>
<evidence type="ECO:0000256" key="8">
    <source>
        <dbReference type="ARBA" id="ARBA00023077"/>
    </source>
</evidence>
<evidence type="ECO:0000259" key="15">
    <source>
        <dbReference type="Pfam" id="PF00593"/>
    </source>
</evidence>
<feature type="domain" description="TonB-dependent receptor plug" evidence="16">
    <location>
        <begin position="52"/>
        <end position="159"/>
    </location>
</feature>
<dbReference type="GO" id="GO:0006826">
    <property type="term" value="P:iron ion transport"/>
    <property type="evidence" value="ECO:0007669"/>
    <property type="project" value="UniProtKB-KW"/>
</dbReference>
<keyword evidence="5 11" id="KW-0812">Transmembrane</keyword>
<feature type="chain" id="PRO_5026801149" evidence="14">
    <location>
        <begin position="31"/>
        <end position="783"/>
    </location>
</feature>
<keyword evidence="3 11" id="KW-1134">Transmembrane beta strand</keyword>
<evidence type="ECO:0000256" key="11">
    <source>
        <dbReference type="PROSITE-ProRule" id="PRU01360"/>
    </source>
</evidence>
<keyword evidence="7" id="KW-0406">Ion transport</keyword>
<evidence type="ECO:0000256" key="12">
    <source>
        <dbReference type="RuleBase" id="RU003357"/>
    </source>
</evidence>
<reference evidence="17 18" key="1">
    <citation type="submission" date="2020-01" db="EMBL/GenBank/DDBJ databases">
        <title>Sphingomonas sp. strain CSW-10.</title>
        <authorList>
            <person name="Chen W.-M."/>
        </authorList>
    </citation>
    <scope>NUCLEOTIDE SEQUENCE [LARGE SCALE GENOMIC DNA]</scope>
    <source>
        <strain evidence="17 18">CSW-10</strain>
    </source>
</reference>
<evidence type="ECO:0000256" key="6">
    <source>
        <dbReference type="ARBA" id="ARBA00023004"/>
    </source>
</evidence>
<dbReference type="Gene3D" id="2.40.170.20">
    <property type="entry name" value="TonB-dependent receptor, beta-barrel domain"/>
    <property type="match status" value="1"/>
</dbReference>
<feature type="domain" description="TonB-dependent receptor-like beta-barrel" evidence="15">
    <location>
        <begin position="277"/>
        <end position="748"/>
    </location>
</feature>
<keyword evidence="2 11" id="KW-0813">Transport</keyword>
<dbReference type="KEGG" id="slan:GV829_04295"/>
<gene>
    <name evidence="17" type="ORF">GV829_04295</name>
</gene>
<evidence type="ECO:0000256" key="1">
    <source>
        <dbReference type="ARBA" id="ARBA00004571"/>
    </source>
</evidence>
<dbReference type="GO" id="GO:0009279">
    <property type="term" value="C:cell outer membrane"/>
    <property type="evidence" value="ECO:0007669"/>
    <property type="project" value="UniProtKB-SubCell"/>
</dbReference>
<dbReference type="InterPro" id="IPR039426">
    <property type="entry name" value="TonB-dep_rcpt-like"/>
</dbReference>
<keyword evidence="8 12" id="KW-0798">TonB box</keyword>
<evidence type="ECO:0000259" key="16">
    <source>
        <dbReference type="Pfam" id="PF07715"/>
    </source>
</evidence>
<protein>
    <submittedName>
        <fullName evidence="17">TonB-dependent receptor</fullName>
    </submittedName>
</protein>
<evidence type="ECO:0000313" key="17">
    <source>
        <dbReference type="EMBL" id="QJQ31759.1"/>
    </source>
</evidence>
<dbReference type="RefSeq" id="WP_169944160.1">
    <property type="nucleotide sequence ID" value="NZ_CP053015.1"/>
</dbReference>
<dbReference type="InterPro" id="IPR012910">
    <property type="entry name" value="Plug_dom"/>
</dbReference>
<dbReference type="InterPro" id="IPR000531">
    <property type="entry name" value="Beta-barrel_TonB"/>
</dbReference>
<evidence type="ECO:0000313" key="18">
    <source>
        <dbReference type="Proteomes" id="UP000503018"/>
    </source>
</evidence>
<feature type="signal peptide" evidence="14">
    <location>
        <begin position="1"/>
        <end position="30"/>
    </location>
</feature>
<organism evidence="17 18">
    <name type="scientific">Sphingomonas lacunae</name>
    <dbReference type="NCBI Taxonomy" id="2698828"/>
    <lineage>
        <taxon>Bacteria</taxon>
        <taxon>Pseudomonadati</taxon>
        <taxon>Pseudomonadota</taxon>
        <taxon>Alphaproteobacteria</taxon>
        <taxon>Sphingomonadales</taxon>
        <taxon>Sphingomonadaceae</taxon>
        <taxon>Sphingomonas</taxon>
    </lineage>
</organism>
<evidence type="ECO:0000256" key="5">
    <source>
        <dbReference type="ARBA" id="ARBA00022692"/>
    </source>
</evidence>
<evidence type="ECO:0000256" key="14">
    <source>
        <dbReference type="SAM" id="SignalP"/>
    </source>
</evidence>
<dbReference type="CDD" id="cd01347">
    <property type="entry name" value="ligand_gated_channel"/>
    <property type="match status" value="1"/>
</dbReference>
<proteinExistence type="inferred from homology"/>
<sequence length="783" mass="83794">MTRISTGLRRSLLAISASGLALAIAAPAFAQTASDEDSGDIIVTANRVEQNLQDVPIAVSAVSGDRLLDSGTNSLENIGDIVPSVTFRKGTTSANSAIVMRGVGTITFSVAAEPSVSTVVDGVVLSRSGQSFIDLVDIDRLEVLRGPQGTLFGKNASAGLINIISRGGTDTFEAEASAELYEGQEYRLRGSLSGPLGDSLSGRLTGFYGSYDGNIRNINPAVNSDVNGYEHYGLRAIVDYDNGTSKIRFIADYFRGNDDCCAEVTGVSRGATLDALLAIPGGNARGEDQRIVNHNLVTRTKDTQWSLTASGDFDVSDSHTLSLVAGYRSWENTEIREGDFLPRAVIGGGELHDRGTVNTDQYSFEARIASDPNEAFFYQAGAFIWYSHNTQLFRRSNIQCTLSSLPALPGGAIPCNTTVFDAANNTIFPTASSTSDVDSTNYALFTQATYRFSDQFSLTAGLRWTKDELSYTHTRAPGVDARTGLPATGAGVSGNPAGGLTTATPPGNGTNTSTGDSNNSNWSGRVSAQYEPSDDLMLYVSYTRGYKGPAFNVFFNHTAPTNAVAIDEETSDSYEIGLRSQFADIVTFNATAFQVTYDGFQANNFILLGTPPVLVSNLTNAGQVRSTGFEVDTVIEAAEGFTLRGSIAYADAKVRRFNPNPLTNAPSALNGTRLPLAPEWSWNVGADYETPIGDSMRFYANTSYSYTGSQFSDLGNAGPIDSYGIWNASIGISDADDNYRLSLMARNIGDTSYVLLNTSAGQRLHIPRDADRYFGIGLRVKMR</sequence>
<evidence type="ECO:0000256" key="10">
    <source>
        <dbReference type="ARBA" id="ARBA00023237"/>
    </source>
</evidence>
<evidence type="ECO:0000256" key="4">
    <source>
        <dbReference type="ARBA" id="ARBA00022496"/>
    </source>
</evidence>
<dbReference type="PANTHER" id="PTHR32552">
    <property type="entry name" value="FERRICHROME IRON RECEPTOR-RELATED"/>
    <property type="match status" value="1"/>
</dbReference>
<dbReference type="Pfam" id="PF07715">
    <property type="entry name" value="Plug"/>
    <property type="match status" value="1"/>
</dbReference>
<dbReference type="SUPFAM" id="SSF56935">
    <property type="entry name" value="Porins"/>
    <property type="match status" value="1"/>
</dbReference>
<dbReference type="Pfam" id="PF00593">
    <property type="entry name" value="TonB_dep_Rec_b-barrel"/>
    <property type="match status" value="1"/>
</dbReference>
<keyword evidence="6" id="KW-0408">Iron</keyword>
<keyword evidence="9 11" id="KW-0472">Membrane</keyword>
<feature type="region of interest" description="Disordered" evidence="13">
    <location>
        <begin position="480"/>
        <end position="522"/>
    </location>
</feature>
<dbReference type="Proteomes" id="UP000503018">
    <property type="component" value="Chromosome"/>
</dbReference>
<dbReference type="AlphaFoldDB" id="A0A6M4AUM3"/>
<evidence type="ECO:0000256" key="13">
    <source>
        <dbReference type="SAM" id="MobiDB-lite"/>
    </source>
</evidence>
<keyword evidence="14" id="KW-0732">Signal</keyword>
<evidence type="ECO:0000256" key="7">
    <source>
        <dbReference type="ARBA" id="ARBA00023065"/>
    </source>
</evidence>
<feature type="compositionally biased region" description="Low complexity" evidence="13">
    <location>
        <begin position="494"/>
        <end position="521"/>
    </location>
</feature>
<dbReference type="InterPro" id="IPR036942">
    <property type="entry name" value="Beta-barrel_TonB_sf"/>
</dbReference>
<dbReference type="PANTHER" id="PTHR32552:SF81">
    <property type="entry name" value="TONB-DEPENDENT OUTER MEMBRANE RECEPTOR"/>
    <property type="match status" value="1"/>
</dbReference>
<comment type="subcellular location">
    <subcellularLocation>
        <location evidence="1 11">Cell outer membrane</location>
        <topology evidence="1 11">Multi-pass membrane protein</topology>
    </subcellularLocation>
</comment>